<keyword evidence="2" id="KW-0663">Pyridoxal phosphate</keyword>
<gene>
    <name evidence="3" type="ORF">METZ01_LOCUS83747</name>
</gene>
<proteinExistence type="predicted"/>
<dbReference type="Gene3D" id="3.40.640.10">
    <property type="entry name" value="Type I PLP-dependent aspartate aminotransferase-like (Major domain)"/>
    <property type="match status" value="1"/>
</dbReference>
<dbReference type="PANTHER" id="PTHR32328:SF0">
    <property type="entry name" value="L-SERYL-TRNA(SEC) SELENIUM TRANSFERASE"/>
    <property type="match status" value="1"/>
</dbReference>
<dbReference type="AlphaFoldDB" id="A0A381UVC8"/>
<dbReference type="InterPro" id="IPR015424">
    <property type="entry name" value="PyrdxlP-dep_Trfase"/>
</dbReference>
<dbReference type="InterPro" id="IPR018319">
    <property type="entry name" value="SelA-like"/>
</dbReference>
<dbReference type="Pfam" id="PF03841">
    <property type="entry name" value="SelA"/>
    <property type="match status" value="1"/>
</dbReference>
<accession>A0A381UVC8</accession>
<dbReference type="EMBL" id="UINC01007003">
    <property type="protein sequence ID" value="SVA30893.1"/>
    <property type="molecule type" value="Genomic_DNA"/>
</dbReference>
<evidence type="ECO:0000256" key="1">
    <source>
        <dbReference type="ARBA" id="ARBA00001933"/>
    </source>
</evidence>
<dbReference type="InterPro" id="IPR015421">
    <property type="entry name" value="PyrdxlP-dep_Trfase_major"/>
</dbReference>
<dbReference type="GO" id="GO:0004125">
    <property type="term" value="F:L-seryl-tRNA(Sec) selenium transferase activity"/>
    <property type="evidence" value="ECO:0007669"/>
    <property type="project" value="TreeGrafter"/>
</dbReference>
<dbReference type="SUPFAM" id="SSF53383">
    <property type="entry name" value="PLP-dependent transferases"/>
    <property type="match status" value="1"/>
</dbReference>
<evidence type="ECO:0000313" key="3">
    <source>
        <dbReference type="EMBL" id="SVA30893.1"/>
    </source>
</evidence>
<evidence type="ECO:0000256" key="2">
    <source>
        <dbReference type="ARBA" id="ARBA00022898"/>
    </source>
</evidence>
<name>A0A381UVC8_9ZZZZ</name>
<sequence length="430" mass="47295">MNNKLPIQNWINQNKLINVSGTMTSLGASLVPKEIALAIEDSLDVFIDINALQAEASRVIAELTGAEAGCISACTASGICIGLAASISGTDFLAAESMPTVKSPMNEVVLLKGHNVSYGGRVEQHIHMVGAKPVEIGSVNLVEPYQLRNAITNYTVAALWVVSHHTVQSGLLDFDTFVSICHSNDVPVIVDAASEYDLRIFIEREADVVIYSGHKFLSGPTSGIIAGKLSLIRSAYYHQTCGIGRSMKVGKESIVGAIAALQRWQMMDHKKLHKLEYQRLKYIQSGLKKIKGLLIQENPDPTGNPITRLKISIDPKNSSMLLEKLIELLKKGNPSVIVRDHFVDNGFFEIDPCNLNEGDAEIVVSRFKEAQDALLKDTPVQSEEDELGPRYSCYNQDGLPSVDPKTVPWMFKRNKDQEDALKNWPASFQH</sequence>
<reference evidence="3" key="1">
    <citation type="submission" date="2018-05" db="EMBL/GenBank/DDBJ databases">
        <authorList>
            <person name="Lanie J.A."/>
            <person name="Ng W.-L."/>
            <person name="Kazmierczak K.M."/>
            <person name="Andrzejewski T.M."/>
            <person name="Davidsen T.M."/>
            <person name="Wayne K.J."/>
            <person name="Tettelin H."/>
            <person name="Glass J.I."/>
            <person name="Rusch D."/>
            <person name="Podicherti R."/>
            <person name="Tsui H.-C.T."/>
            <person name="Winkler M.E."/>
        </authorList>
    </citation>
    <scope>NUCLEOTIDE SEQUENCE</scope>
</reference>
<organism evidence="3">
    <name type="scientific">marine metagenome</name>
    <dbReference type="NCBI Taxonomy" id="408172"/>
    <lineage>
        <taxon>unclassified sequences</taxon>
        <taxon>metagenomes</taxon>
        <taxon>ecological metagenomes</taxon>
    </lineage>
</organism>
<evidence type="ECO:0008006" key="4">
    <source>
        <dbReference type="Google" id="ProtNLM"/>
    </source>
</evidence>
<dbReference type="PANTHER" id="PTHR32328">
    <property type="entry name" value="L-SERYL-TRNA(SEC) SELENIUM TRANSFERASE"/>
    <property type="match status" value="1"/>
</dbReference>
<protein>
    <recommendedName>
        <fullName evidence="4">Aminotransferase class V domain-containing protein</fullName>
    </recommendedName>
</protein>
<comment type="cofactor">
    <cofactor evidence="1">
        <name>pyridoxal 5'-phosphate</name>
        <dbReference type="ChEBI" id="CHEBI:597326"/>
    </cofactor>
</comment>